<organism evidence="2 3">
    <name type="scientific">Actinacidiphila acididurans</name>
    <dbReference type="NCBI Taxonomy" id="2784346"/>
    <lineage>
        <taxon>Bacteria</taxon>
        <taxon>Bacillati</taxon>
        <taxon>Actinomycetota</taxon>
        <taxon>Actinomycetes</taxon>
        <taxon>Kitasatosporales</taxon>
        <taxon>Streptomycetaceae</taxon>
        <taxon>Actinacidiphila</taxon>
    </lineage>
</organism>
<feature type="region of interest" description="Disordered" evidence="1">
    <location>
        <begin position="1"/>
        <end position="29"/>
    </location>
</feature>
<keyword evidence="3" id="KW-1185">Reference proteome</keyword>
<gene>
    <name evidence="2" type="ORF">ITX44_24690</name>
</gene>
<proteinExistence type="predicted"/>
<feature type="region of interest" description="Disordered" evidence="1">
    <location>
        <begin position="46"/>
        <end position="82"/>
    </location>
</feature>
<reference evidence="2 3" key="1">
    <citation type="submission" date="2021-01" db="EMBL/GenBank/DDBJ databases">
        <title>Streptomyces acididurans sp. nov., isolated from a peat swamp forest soil.</title>
        <authorList>
            <person name="Chantavorakit T."/>
            <person name="Duangmal K."/>
        </authorList>
    </citation>
    <scope>NUCLEOTIDE SEQUENCE [LARGE SCALE GENOMIC DNA]</scope>
    <source>
        <strain evidence="2 3">KK5PA1</strain>
    </source>
</reference>
<dbReference type="Proteomes" id="UP000749040">
    <property type="component" value="Unassembled WGS sequence"/>
</dbReference>
<accession>A0ABS2TWG7</accession>
<feature type="compositionally biased region" description="Basic and acidic residues" evidence="1">
    <location>
        <begin position="46"/>
        <end position="61"/>
    </location>
</feature>
<comment type="caution">
    <text evidence="2">The sequence shown here is derived from an EMBL/GenBank/DDBJ whole genome shotgun (WGS) entry which is preliminary data.</text>
</comment>
<sequence>MSDDIASFEREADEFDDAAQTSDNADLDLEAPEADAAEQHIDLLQQRDEPITQRPGDRVEEADPADSAEQRRVVDLDEEDYR</sequence>
<dbReference type="EMBL" id="JADKYB010000014">
    <property type="protein sequence ID" value="MBM9507684.1"/>
    <property type="molecule type" value="Genomic_DNA"/>
</dbReference>
<evidence type="ECO:0000313" key="3">
    <source>
        <dbReference type="Proteomes" id="UP000749040"/>
    </source>
</evidence>
<evidence type="ECO:0000256" key="1">
    <source>
        <dbReference type="SAM" id="MobiDB-lite"/>
    </source>
</evidence>
<protein>
    <submittedName>
        <fullName evidence="2">Uncharacterized protein</fullName>
    </submittedName>
</protein>
<dbReference type="RefSeq" id="WP_205359557.1">
    <property type="nucleotide sequence ID" value="NZ_JADKYB010000014.1"/>
</dbReference>
<evidence type="ECO:0000313" key="2">
    <source>
        <dbReference type="EMBL" id="MBM9507684.1"/>
    </source>
</evidence>
<name>A0ABS2TWG7_9ACTN</name>